<dbReference type="EMBL" id="ACVI01000086">
    <property type="protein sequence ID" value="EET85520.1"/>
    <property type="molecule type" value="Genomic_DNA"/>
</dbReference>
<evidence type="ECO:0000313" key="2">
    <source>
        <dbReference type="EMBL" id="EET85520.1"/>
    </source>
</evidence>
<dbReference type="PANTHER" id="PTHR33408">
    <property type="entry name" value="TRANSPOSASE"/>
    <property type="match status" value="1"/>
</dbReference>
<organism evidence="2 3">
    <name type="scientific">Clostridium carboxidivorans P7</name>
    <dbReference type="NCBI Taxonomy" id="536227"/>
    <lineage>
        <taxon>Bacteria</taxon>
        <taxon>Bacillati</taxon>
        <taxon>Bacillota</taxon>
        <taxon>Clostridia</taxon>
        <taxon>Eubacteriales</taxon>
        <taxon>Clostridiaceae</taxon>
        <taxon>Clostridium</taxon>
    </lineage>
</organism>
<protein>
    <submittedName>
        <fullName evidence="2">ISCpe5, transposase</fullName>
    </submittedName>
</protein>
<dbReference type="KEGG" id="cck:Ccar_10935"/>
<dbReference type="Proteomes" id="UP000004198">
    <property type="component" value="Unassembled WGS sequence"/>
</dbReference>
<gene>
    <name evidence="2" type="ORF">CcarbDRAFT_4003</name>
</gene>
<dbReference type="STRING" id="536227.Ccar_10935"/>
<feature type="domain" description="Transposase DDE" evidence="1">
    <location>
        <begin position="61"/>
        <end position="150"/>
    </location>
</feature>
<dbReference type="Pfam" id="PF13751">
    <property type="entry name" value="DDE_Tnp_1_6"/>
    <property type="match status" value="1"/>
</dbReference>
<comment type="caution">
    <text evidence="2">The sequence shown here is derived from an EMBL/GenBank/DDBJ whole genome shotgun (WGS) entry which is preliminary data.</text>
</comment>
<accession>C6PYY6</accession>
<dbReference type="PANTHER" id="PTHR33408:SF2">
    <property type="entry name" value="TRANSPOSASE DDE DOMAIN-CONTAINING PROTEIN"/>
    <property type="match status" value="1"/>
</dbReference>
<name>C6PYY6_9CLOT</name>
<evidence type="ECO:0000313" key="3">
    <source>
        <dbReference type="Proteomes" id="UP000004198"/>
    </source>
</evidence>
<keyword evidence="3" id="KW-1185">Reference proteome</keyword>
<proteinExistence type="predicted"/>
<dbReference type="AlphaFoldDB" id="C6PYY6"/>
<dbReference type="PATRIC" id="fig|536227.13.peg.2289"/>
<dbReference type="eggNOG" id="COG3666">
    <property type="taxonomic scope" value="Bacteria"/>
</dbReference>
<reference evidence="2 3" key="1">
    <citation type="submission" date="2009-06" db="EMBL/GenBank/DDBJ databases">
        <title>The draft genome of Clostridium carboxidivorans P7.</title>
        <authorList>
            <consortium name="US DOE Joint Genome Institute (JGI-PGF)"/>
            <person name="Lucas S."/>
            <person name="Copeland A."/>
            <person name="Lapidus A."/>
            <person name="Glavina del Rio T."/>
            <person name="Tice H."/>
            <person name="Bruce D."/>
            <person name="Goodwin L."/>
            <person name="Pitluck S."/>
            <person name="Larimer F."/>
            <person name="Land M.L."/>
            <person name="Hauser L."/>
            <person name="Hemme C.L."/>
        </authorList>
    </citation>
    <scope>NUCLEOTIDE SEQUENCE [LARGE SCALE GENOMIC DNA]</scope>
    <source>
        <strain evidence="2 3">P7</strain>
    </source>
</reference>
<sequence length="170" mass="19891">MRMKEDAMKNGQLKPGYNIQHGVDSEYIVWLTVGDQFADTTILIPFIKSMEDFLYFKIVADAGYESEKTIYTSDDCSNCVHKSKCIKGHNCKTPLEERVKNLETSKLFNMLRKENLERIVNEEGYELRMNRIIQAESSFAEIKQEHIFSHLKRALNFKILKICKFKKINI</sequence>
<evidence type="ECO:0000259" key="1">
    <source>
        <dbReference type="Pfam" id="PF13751"/>
    </source>
</evidence>
<dbReference type="InterPro" id="IPR025668">
    <property type="entry name" value="Tnp_DDE_dom"/>
</dbReference>